<name>A0A9E6XX63_9ACTN</name>
<evidence type="ECO:0008006" key="3">
    <source>
        <dbReference type="Google" id="ProtNLM"/>
    </source>
</evidence>
<evidence type="ECO:0000313" key="2">
    <source>
        <dbReference type="Proteomes" id="UP001162834"/>
    </source>
</evidence>
<proteinExistence type="predicted"/>
<keyword evidence="2" id="KW-1185">Reference proteome</keyword>
<dbReference type="EMBL" id="CP087164">
    <property type="protein sequence ID" value="UGS35723.1"/>
    <property type="molecule type" value="Genomic_DNA"/>
</dbReference>
<dbReference type="Proteomes" id="UP001162834">
    <property type="component" value="Chromosome"/>
</dbReference>
<organism evidence="1 2">
    <name type="scientific">Capillimicrobium parvum</name>
    <dbReference type="NCBI Taxonomy" id="2884022"/>
    <lineage>
        <taxon>Bacteria</taxon>
        <taxon>Bacillati</taxon>
        <taxon>Actinomycetota</taxon>
        <taxon>Thermoleophilia</taxon>
        <taxon>Solirubrobacterales</taxon>
        <taxon>Capillimicrobiaceae</taxon>
        <taxon>Capillimicrobium</taxon>
    </lineage>
</organism>
<protein>
    <recommendedName>
        <fullName evidence="3">Glycosyltransferase family 1 protein</fullName>
    </recommendedName>
</protein>
<gene>
    <name evidence="1" type="ORF">DSM104329_02118</name>
</gene>
<accession>A0A9E6XX63</accession>
<dbReference type="AlphaFoldDB" id="A0A9E6XX63"/>
<reference evidence="1" key="1">
    <citation type="journal article" date="2022" name="Int. J. Syst. Evol. Microbiol.">
        <title>Pseudomonas aegrilactucae sp. nov. and Pseudomonas morbosilactucae sp. nov., pathogens causing bacterial rot of lettuce in Japan.</title>
        <authorList>
            <person name="Sawada H."/>
            <person name="Fujikawa T."/>
            <person name="Satou M."/>
        </authorList>
    </citation>
    <scope>NUCLEOTIDE SEQUENCE</scope>
    <source>
        <strain evidence="1">0166_1</strain>
    </source>
</reference>
<evidence type="ECO:0000313" key="1">
    <source>
        <dbReference type="EMBL" id="UGS35723.1"/>
    </source>
</evidence>
<dbReference type="KEGG" id="sbae:DSM104329_02118"/>
<sequence length="365" mass="39782">MLAGVPRQGGATWAVLQYVLGLRRLGHDVLFVEPVDHDGAALERTPAAAYFRDVVARFGLAGRAALLDASGGATLGLRRGELDRLIGGADVLLNLSGMLDAPIMDRVPVRAFVDLDPGFTQLWHEAQGIDLGFDRHNRFVTVGQSVGAAGGRVPSAGRPWISTLPPVVLEHWPVADRPASPRLTTIGHWRAYGSIEHQGVHYGQKAHSLRRLIDLPRRLGVRVMLALGIHPDETEDIAALHRHGWQLSDPDVAAGTPRRYEDFVRCSWAELGIAKSGYVAADCGWFSDRSVCYLATGRPVIAQETGFSEHLPTGDGLLAFRTGDEAVAAVEALRRDYPRHRRAARAIAEEVFESDRVLSRLLACL</sequence>